<dbReference type="Gene3D" id="3.30.160.60">
    <property type="entry name" value="Classic Zinc Finger"/>
    <property type="match status" value="3"/>
</dbReference>
<dbReference type="STRING" id="10195.A0A3M7SE86"/>
<feature type="domain" description="C2H2-type" evidence="11">
    <location>
        <begin position="27"/>
        <end position="55"/>
    </location>
</feature>
<evidence type="ECO:0000256" key="3">
    <source>
        <dbReference type="ARBA" id="ARBA00022737"/>
    </source>
</evidence>
<feature type="domain" description="C2H2-type" evidence="11">
    <location>
        <begin position="406"/>
        <end position="433"/>
    </location>
</feature>
<keyword evidence="7" id="KW-0804">Transcription</keyword>
<evidence type="ECO:0000259" key="11">
    <source>
        <dbReference type="PROSITE" id="PS50157"/>
    </source>
</evidence>
<organism evidence="12 13">
    <name type="scientific">Brachionus plicatilis</name>
    <name type="common">Marine rotifer</name>
    <name type="synonym">Brachionus muelleri</name>
    <dbReference type="NCBI Taxonomy" id="10195"/>
    <lineage>
        <taxon>Eukaryota</taxon>
        <taxon>Metazoa</taxon>
        <taxon>Spiralia</taxon>
        <taxon>Gnathifera</taxon>
        <taxon>Rotifera</taxon>
        <taxon>Eurotatoria</taxon>
        <taxon>Monogononta</taxon>
        <taxon>Pseudotrocha</taxon>
        <taxon>Ploima</taxon>
        <taxon>Brachionidae</taxon>
        <taxon>Brachionus</taxon>
    </lineage>
</organism>
<dbReference type="PANTHER" id="PTHR45993:SF6">
    <property type="entry name" value="C2H2-TYPE DOMAIN-CONTAINING PROTEIN"/>
    <property type="match status" value="1"/>
</dbReference>
<protein>
    <submittedName>
        <fullName evidence="12">Zinc finger Aiolos isoform X1</fullName>
    </submittedName>
</protein>
<dbReference type="Proteomes" id="UP000276133">
    <property type="component" value="Unassembled WGS sequence"/>
</dbReference>
<evidence type="ECO:0000313" key="12">
    <source>
        <dbReference type="EMBL" id="RNA33957.1"/>
    </source>
</evidence>
<dbReference type="GO" id="GO:0000978">
    <property type="term" value="F:RNA polymerase II cis-regulatory region sequence-specific DNA binding"/>
    <property type="evidence" value="ECO:0007669"/>
    <property type="project" value="TreeGrafter"/>
</dbReference>
<dbReference type="SUPFAM" id="SSF57667">
    <property type="entry name" value="beta-beta-alpha zinc fingers"/>
    <property type="match status" value="3"/>
</dbReference>
<keyword evidence="4 9" id="KW-0863">Zinc-finger</keyword>
<dbReference type="AlphaFoldDB" id="A0A3M7SE86"/>
<feature type="compositionally biased region" description="Basic and acidic residues" evidence="10">
    <location>
        <begin position="201"/>
        <end position="216"/>
    </location>
</feature>
<feature type="compositionally biased region" description="Low complexity" evidence="10">
    <location>
        <begin position="320"/>
        <end position="346"/>
    </location>
</feature>
<evidence type="ECO:0000256" key="2">
    <source>
        <dbReference type="ARBA" id="ARBA00022723"/>
    </source>
</evidence>
<dbReference type="PROSITE" id="PS00028">
    <property type="entry name" value="ZINC_FINGER_C2H2_1"/>
    <property type="match status" value="4"/>
</dbReference>
<dbReference type="FunFam" id="3.30.160.60:FF:000100">
    <property type="entry name" value="Zinc finger 45-like"/>
    <property type="match status" value="1"/>
</dbReference>
<evidence type="ECO:0000256" key="9">
    <source>
        <dbReference type="PROSITE-ProRule" id="PRU00042"/>
    </source>
</evidence>
<dbReference type="InterPro" id="IPR051497">
    <property type="entry name" value="Dev/Hematopoietic_TF"/>
</dbReference>
<evidence type="ECO:0000256" key="6">
    <source>
        <dbReference type="ARBA" id="ARBA00023015"/>
    </source>
</evidence>
<feature type="region of interest" description="Disordered" evidence="10">
    <location>
        <begin position="377"/>
        <end position="399"/>
    </location>
</feature>
<feature type="region of interest" description="Disordered" evidence="10">
    <location>
        <begin position="189"/>
        <end position="216"/>
    </location>
</feature>
<name>A0A3M7SE86_BRAPC</name>
<evidence type="ECO:0000256" key="8">
    <source>
        <dbReference type="ARBA" id="ARBA00023242"/>
    </source>
</evidence>
<sequence length="459" mass="52299">METIIKSSTDSSNIQPMINNPNIQFMPKCLLCDKTFANTSNLKHHMNTIHFNEAKWICKECGKVCTSKSNLKVHLRVHLRVKPYYCRWCDYNCMHHSSIRDHLSKCHPEKSHNSCEPGYIFNSAAVPEPELSHFDEKVFKKIDLHEQESQHSKLSSTTEESSKICDLKDKKFNSSKNFKIELKTSNIEEEEEEADGNIFHSQEKVQLSDKSESKQHETDLNQFSSNLFQQQSEIINTILRSSSSSLNGTLNFSNVAANLFQQLNVALVQKSNAKNYGLYLSDLMRNKMAEINSKALDLSIKNNERKRCKLNDNFYCSDESPVSPVSSISSSSSTTKTSNSPSSVNKSHSKKAISDVIERLNSNKSLFSRKRNSTTMLLNEETEDTDDLELKNENLSSDSSQQSSEYRCKYCNIVFNEYPLYSIHAGMHSNSNPWKCNVCGHLCSNKIDFAVHILHLSKI</sequence>
<dbReference type="InterPro" id="IPR013087">
    <property type="entry name" value="Znf_C2H2_type"/>
</dbReference>
<keyword evidence="2" id="KW-0479">Metal-binding</keyword>
<dbReference type="GO" id="GO:0008270">
    <property type="term" value="F:zinc ion binding"/>
    <property type="evidence" value="ECO:0007669"/>
    <property type="project" value="UniProtKB-KW"/>
</dbReference>
<dbReference type="PROSITE" id="PS50157">
    <property type="entry name" value="ZINC_FINGER_C2H2_2"/>
    <property type="match status" value="3"/>
</dbReference>
<gene>
    <name evidence="12" type="ORF">BpHYR1_035141</name>
</gene>
<keyword evidence="3" id="KW-0677">Repeat</keyword>
<evidence type="ECO:0000256" key="7">
    <source>
        <dbReference type="ARBA" id="ARBA00023163"/>
    </source>
</evidence>
<dbReference type="OrthoDB" id="5576026at2759"/>
<dbReference type="SMART" id="SM00355">
    <property type="entry name" value="ZnF_C2H2"/>
    <property type="match status" value="5"/>
</dbReference>
<evidence type="ECO:0000313" key="13">
    <source>
        <dbReference type="Proteomes" id="UP000276133"/>
    </source>
</evidence>
<dbReference type="GO" id="GO:0006357">
    <property type="term" value="P:regulation of transcription by RNA polymerase II"/>
    <property type="evidence" value="ECO:0007669"/>
    <property type="project" value="TreeGrafter"/>
</dbReference>
<feature type="region of interest" description="Disordered" evidence="10">
    <location>
        <begin position="318"/>
        <end position="350"/>
    </location>
</feature>
<reference evidence="12 13" key="1">
    <citation type="journal article" date="2018" name="Sci. Rep.">
        <title>Genomic signatures of local adaptation to the degree of environmental predictability in rotifers.</title>
        <authorList>
            <person name="Franch-Gras L."/>
            <person name="Hahn C."/>
            <person name="Garcia-Roger E.M."/>
            <person name="Carmona M.J."/>
            <person name="Serra M."/>
            <person name="Gomez A."/>
        </authorList>
    </citation>
    <scope>NUCLEOTIDE SEQUENCE [LARGE SCALE GENOMIC DNA]</scope>
    <source>
        <strain evidence="12">HYR1</strain>
    </source>
</reference>
<keyword evidence="13" id="KW-1185">Reference proteome</keyword>
<keyword evidence="6" id="KW-0805">Transcription regulation</keyword>
<proteinExistence type="predicted"/>
<keyword evidence="5" id="KW-0862">Zinc</keyword>
<dbReference type="PANTHER" id="PTHR45993">
    <property type="entry name" value="B-CELL LYMPHOMA/LEUKEMIA 11"/>
    <property type="match status" value="1"/>
</dbReference>
<evidence type="ECO:0000256" key="10">
    <source>
        <dbReference type="SAM" id="MobiDB-lite"/>
    </source>
</evidence>
<keyword evidence="8" id="KW-0539">Nucleus</keyword>
<evidence type="ECO:0000256" key="1">
    <source>
        <dbReference type="ARBA" id="ARBA00004123"/>
    </source>
</evidence>
<dbReference type="GO" id="GO:0005634">
    <property type="term" value="C:nucleus"/>
    <property type="evidence" value="ECO:0007669"/>
    <property type="project" value="UniProtKB-SubCell"/>
</dbReference>
<dbReference type="GO" id="GO:0003700">
    <property type="term" value="F:DNA-binding transcription factor activity"/>
    <property type="evidence" value="ECO:0007669"/>
    <property type="project" value="TreeGrafter"/>
</dbReference>
<comment type="caution">
    <text evidence="12">The sequence shown here is derived from an EMBL/GenBank/DDBJ whole genome shotgun (WGS) entry which is preliminary data.</text>
</comment>
<evidence type="ECO:0000256" key="5">
    <source>
        <dbReference type="ARBA" id="ARBA00022833"/>
    </source>
</evidence>
<dbReference type="EMBL" id="REGN01001547">
    <property type="protein sequence ID" value="RNA33957.1"/>
    <property type="molecule type" value="Genomic_DNA"/>
</dbReference>
<dbReference type="InterPro" id="IPR036236">
    <property type="entry name" value="Znf_C2H2_sf"/>
</dbReference>
<comment type="subcellular location">
    <subcellularLocation>
        <location evidence="1">Nucleus</location>
    </subcellularLocation>
</comment>
<feature type="domain" description="C2H2-type" evidence="11">
    <location>
        <begin position="56"/>
        <end position="83"/>
    </location>
</feature>
<evidence type="ECO:0000256" key="4">
    <source>
        <dbReference type="ARBA" id="ARBA00022771"/>
    </source>
</evidence>
<accession>A0A3M7SE86</accession>
<dbReference type="Pfam" id="PF00096">
    <property type="entry name" value="zf-C2H2"/>
    <property type="match status" value="2"/>
</dbReference>